<comment type="caution">
    <text evidence="1">The sequence shown here is derived from an EMBL/GenBank/DDBJ whole genome shotgun (WGS) entry which is preliminary data.</text>
</comment>
<name>A0A834T8P8_9FABA</name>
<dbReference type="Proteomes" id="UP000634136">
    <property type="component" value="Unassembled WGS sequence"/>
</dbReference>
<protein>
    <submittedName>
        <fullName evidence="1">Uncharacterized protein</fullName>
    </submittedName>
</protein>
<keyword evidence="2" id="KW-1185">Reference proteome</keyword>
<gene>
    <name evidence="1" type="ORF">G2W53_031135</name>
</gene>
<evidence type="ECO:0000313" key="1">
    <source>
        <dbReference type="EMBL" id="KAF7817166.1"/>
    </source>
</evidence>
<reference evidence="1" key="1">
    <citation type="submission" date="2020-09" db="EMBL/GenBank/DDBJ databases">
        <title>Genome-Enabled Discovery of Anthraquinone Biosynthesis in Senna tora.</title>
        <authorList>
            <person name="Kang S.-H."/>
            <person name="Pandey R.P."/>
            <person name="Lee C.-M."/>
            <person name="Sim J.-S."/>
            <person name="Jeong J.-T."/>
            <person name="Choi B.-S."/>
            <person name="Jung M."/>
            <person name="Ginzburg D."/>
            <person name="Zhao K."/>
            <person name="Won S.Y."/>
            <person name="Oh T.-J."/>
            <person name="Yu Y."/>
            <person name="Kim N.-H."/>
            <person name="Lee O.R."/>
            <person name="Lee T.-H."/>
            <person name="Bashyal P."/>
            <person name="Kim T.-S."/>
            <person name="Lee W.-H."/>
            <person name="Kawkins C."/>
            <person name="Kim C.-K."/>
            <person name="Kim J.S."/>
            <person name="Ahn B.O."/>
            <person name="Rhee S.Y."/>
            <person name="Sohng J.K."/>
        </authorList>
    </citation>
    <scope>NUCLEOTIDE SEQUENCE</scope>
    <source>
        <tissue evidence="1">Leaf</tissue>
    </source>
</reference>
<organism evidence="1 2">
    <name type="scientific">Senna tora</name>
    <dbReference type="NCBI Taxonomy" id="362788"/>
    <lineage>
        <taxon>Eukaryota</taxon>
        <taxon>Viridiplantae</taxon>
        <taxon>Streptophyta</taxon>
        <taxon>Embryophyta</taxon>
        <taxon>Tracheophyta</taxon>
        <taxon>Spermatophyta</taxon>
        <taxon>Magnoliopsida</taxon>
        <taxon>eudicotyledons</taxon>
        <taxon>Gunneridae</taxon>
        <taxon>Pentapetalae</taxon>
        <taxon>rosids</taxon>
        <taxon>fabids</taxon>
        <taxon>Fabales</taxon>
        <taxon>Fabaceae</taxon>
        <taxon>Caesalpinioideae</taxon>
        <taxon>Cassia clade</taxon>
        <taxon>Senna</taxon>
    </lineage>
</organism>
<dbReference type="EMBL" id="JAAIUW010000009">
    <property type="protein sequence ID" value="KAF7817166.1"/>
    <property type="molecule type" value="Genomic_DNA"/>
</dbReference>
<proteinExistence type="predicted"/>
<dbReference type="AlphaFoldDB" id="A0A834T8P8"/>
<evidence type="ECO:0000313" key="2">
    <source>
        <dbReference type="Proteomes" id="UP000634136"/>
    </source>
</evidence>
<accession>A0A834T8P8</accession>
<sequence length="28" mass="3545">METPNHSWRLRHIDIDNYRDNQKKSFRS</sequence>